<dbReference type="AlphaFoldDB" id="A0AAE1D155"/>
<protein>
    <submittedName>
        <fullName evidence="1">Uncharacterized protein</fullName>
    </submittedName>
</protein>
<accession>A0AAE1D155</accession>
<reference evidence="1" key="1">
    <citation type="journal article" date="2023" name="G3 (Bethesda)">
        <title>A reference genome for the long-term kleptoplast-retaining sea slug Elysia crispata morphotype clarki.</title>
        <authorList>
            <person name="Eastman K.E."/>
            <person name="Pendleton A.L."/>
            <person name="Shaikh M.A."/>
            <person name="Suttiyut T."/>
            <person name="Ogas R."/>
            <person name="Tomko P."/>
            <person name="Gavelis G."/>
            <person name="Widhalm J.R."/>
            <person name="Wisecaver J.H."/>
        </authorList>
    </citation>
    <scope>NUCLEOTIDE SEQUENCE</scope>
    <source>
        <strain evidence="1">ECLA1</strain>
    </source>
</reference>
<proteinExistence type="predicted"/>
<organism evidence="1 2">
    <name type="scientific">Elysia crispata</name>
    <name type="common">lettuce slug</name>
    <dbReference type="NCBI Taxonomy" id="231223"/>
    <lineage>
        <taxon>Eukaryota</taxon>
        <taxon>Metazoa</taxon>
        <taxon>Spiralia</taxon>
        <taxon>Lophotrochozoa</taxon>
        <taxon>Mollusca</taxon>
        <taxon>Gastropoda</taxon>
        <taxon>Heterobranchia</taxon>
        <taxon>Euthyneura</taxon>
        <taxon>Panpulmonata</taxon>
        <taxon>Sacoglossa</taxon>
        <taxon>Placobranchoidea</taxon>
        <taxon>Plakobranchidae</taxon>
        <taxon>Elysia</taxon>
    </lineage>
</organism>
<keyword evidence="2" id="KW-1185">Reference proteome</keyword>
<evidence type="ECO:0000313" key="1">
    <source>
        <dbReference type="EMBL" id="KAK3750956.1"/>
    </source>
</evidence>
<evidence type="ECO:0000313" key="2">
    <source>
        <dbReference type="Proteomes" id="UP001283361"/>
    </source>
</evidence>
<sequence length="85" mass="9487">MIKDQFIEKCKSQNLRTRPGSTYVADPLSRLLPTVSLPSYDNAEGHICKLETTSLPVAYPHDQLKAATEKGEELKIVKIAVFNNN</sequence>
<name>A0AAE1D155_9GAST</name>
<dbReference type="EMBL" id="JAWDGP010005842">
    <property type="protein sequence ID" value="KAK3750956.1"/>
    <property type="molecule type" value="Genomic_DNA"/>
</dbReference>
<dbReference type="Proteomes" id="UP001283361">
    <property type="component" value="Unassembled WGS sequence"/>
</dbReference>
<gene>
    <name evidence="1" type="ORF">RRG08_009213</name>
</gene>
<comment type="caution">
    <text evidence="1">The sequence shown here is derived from an EMBL/GenBank/DDBJ whole genome shotgun (WGS) entry which is preliminary data.</text>
</comment>